<dbReference type="PRINTS" id="PR00704">
    <property type="entry name" value="CALPAIN"/>
</dbReference>
<accession>A0AAV5VKJ3</accession>
<dbReference type="InterPro" id="IPR022682">
    <property type="entry name" value="Calpain_domain_III"/>
</dbReference>
<dbReference type="FunFam" id="2.60.120.380:FF:000002">
    <property type="entry name" value="calpain-3 isoform X1"/>
    <property type="match status" value="1"/>
</dbReference>
<dbReference type="SMART" id="SM00230">
    <property type="entry name" value="CysPc"/>
    <property type="match status" value="1"/>
</dbReference>
<feature type="non-terminal residue" evidence="8">
    <location>
        <position position="1"/>
    </location>
</feature>
<feature type="active site" evidence="5 6">
    <location>
        <position position="398"/>
    </location>
</feature>
<dbReference type="Pfam" id="PF01067">
    <property type="entry name" value="Calpain_III"/>
    <property type="match status" value="1"/>
</dbReference>
<proteinExistence type="inferred from homology"/>
<feature type="active site" evidence="5 6">
    <location>
        <position position="218"/>
    </location>
</feature>
<evidence type="ECO:0000256" key="4">
    <source>
        <dbReference type="ARBA" id="ARBA00022807"/>
    </source>
</evidence>
<evidence type="ECO:0000259" key="7">
    <source>
        <dbReference type="PROSITE" id="PS50203"/>
    </source>
</evidence>
<dbReference type="FunFam" id="3.90.70.10:FF:000001">
    <property type="entry name" value="Calpain-1 catalytic subunit"/>
    <property type="match status" value="1"/>
</dbReference>
<keyword evidence="3 6" id="KW-0378">Hydrolase</keyword>
<dbReference type="PANTHER" id="PTHR10183:SF419">
    <property type="entry name" value="CALPAIN CLP-1"/>
    <property type="match status" value="1"/>
</dbReference>
<dbReference type="InterPro" id="IPR038765">
    <property type="entry name" value="Papain-like_cys_pep_sf"/>
</dbReference>
<dbReference type="CDD" id="cd00214">
    <property type="entry name" value="Calpain_III"/>
    <property type="match status" value="1"/>
</dbReference>
<dbReference type="GO" id="GO:0004198">
    <property type="term" value="F:calcium-dependent cysteine-type endopeptidase activity"/>
    <property type="evidence" value="ECO:0007669"/>
    <property type="project" value="InterPro"/>
</dbReference>
<evidence type="ECO:0000313" key="9">
    <source>
        <dbReference type="Proteomes" id="UP001432322"/>
    </source>
</evidence>
<evidence type="ECO:0000256" key="3">
    <source>
        <dbReference type="ARBA" id="ARBA00022801"/>
    </source>
</evidence>
<protein>
    <recommendedName>
        <fullName evidence="7">Calpain catalytic domain-containing protein</fullName>
    </recommendedName>
</protein>
<dbReference type="SUPFAM" id="SSF54001">
    <property type="entry name" value="Cysteine proteinases"/>
    <property type="match status" value="1"/>
</dbReference>
<feature type="active site" evidence="5 6">
    <location>
        <position position="374"/>
    </location>
</feature>
<dbReference type="InterPro" id="IPR022684">
    <property type="entry name" value="Calpain_cysteine_protease"/>
</dbReference>
<dbReference type="Pfam" id="PF00648">
    <property type="entry name" value="Peptidase_C2"/>
    <property type="match status" value="1"/>
</dbReference>
<sequence>IGNIIGGLIGGGGGGGNNIGSLIGGLIGGGGGGGAYNGGGGNINPSRMNGGFVNIIGNLIGEAAHKFLGVNPETGKIIGAVAGNVIFSLGGKDNSLGNIGKVILDNIISGKFRRDVDPFVPPAPSGFGGGGGGGGPPRPALKEGEVIDFYAERDKCIQDRRLYEDPYFPADDSSLYYTNKRPSKRVQWLRPGELSREPMLIAEGHSRFDVIQGELGDCWLLAAAANLTLRDELFYRVVPPDQSFTENYAGIFHFQFWHYGKWVDVVIDDRLPTADGELLYMHSASKTEYWSALLEKAYAKLHGTYEALKGGTTSEALEDFTGGLTEFIDLHQPPPNVMQMMLRGFEMGSLFGCSIEADANIYEARLPNGLVKGHAYSITGMRVVQAPNGEVCLVRVRNPWGNEQEWNGPWSDNSREWRGVPDETKKDMGLAFEKDGEFWMSFDDFMRNFEKMEICNLGPDVMNEVYQMTGVKGATAQWATNTHDGAWVANQTAGGCRNYINTFANNPQYRVTLTDSDPDDEDELCTVIFAVLQKYRREMKPMGLDNVPIGFAVYDVSAGRQPSGKLGQQFFKATKSAMRSPAFVNLREMTGRFRVPPGNYVIVPSTFEPNEQAEFMLRIYTNGFIESE</sequence>
<keyword evidence="9" id="KW-1185">Reference proteome</keyword>
<dbReference type="InterPro" id="IPR000169">
    <property type="entry name" value="Pept_cys_AS"/>
</dbReference>
<organism evidence="8 9">
    <name type="scientific">Pristionchus fissidentatus</name>
    <dbReference type="NCBI Taxonomy" id="1538716"/>
    <lineage>
        <taxon>Eukaryota</taxon>
        <taxon>Metazoa</taxon>
        <taxon>Ecdysozoa</taxon>
        <taxon>Nematoda</taxon>
        <taxon>Chromadorea</taxon>
        <taxon>Rhabditida</taxon>
        <taxon>Rhabditina</taxon>
        <taxon>Diplogasteromorpha</taxon>
        <taxon>Diplogasteroidea</taxon>
        <taxon>Neodiplogasteridae</taxon>
        <taxon>Pristionchus</taxon>
    </lineage>
</organism>
<feature type="domain" description="Calpain catalytic" evidence="7">
    <location>
        <begin position="162"/>
        <end position="458"/>
    </location>
</feature>
<dbReference type="EMBL" id="BTSY01000003">
    <property type="protein sequence ID" value="GMT19217.1"/>
    <property type="molecule type" value="Genomic_DNA"/>
</dbReference>
<dbReference type="InterPro" id="IPR033883">
    <property type="entry name" value="C2_III"/>
</dbReference>
<evidence type="ECO:0000256" key="2">
    <source>
        <dbReference type="ARBA" id="ARBA00022670"/>
    </source>
</evidence>
<dbReference type="GO" id="GO:0006508">
    <property type="term" value="P:proteolysis"/>
    <property type="evidence" value="ECO:0007669"/>
    <property type="project" value="UniProtKB-KW"/>
</dbReference>
<dbReference type="PROSITE" id="PS00139">
    <property type="entry name" value="THIOL_PROTEASE_CYS"/>
    <property type="match status" value="1"/>
</dbReference>
<dbReference type="SUPFAM" id="SSF49758">
    <property type="entry name" value="Calpain large subunit, middle domain (domain III)"/>
    <property type="match status" value="1"/>
</dbReference>
<evidence type="ECO:0000313" key="8">
    <source>
        <dbReference type="EMBL" id="GMT19217.1"/>
    </source>
</evidence>
<keyword evidence="4 6" id="KW-0788">Thiol protease</keyword>
<dbReference type="PROSITE" id="PS50203">
    <property type="entry name" value="CALPAIN_CAT"/>
    <property type="match status" value="1"/>
</dbReference>
<dbReference type="InterPro" id="IPR001300">
    <property type="entry name" value="Peptidase_C2_calpain_cat"/>
</dbReference>
<evidence type="ECO:0000256" key="6">
    <source>
        <dbReference type="PROSITE-ProRule" id="PRU00239"/>
    </source>
</evidence>
<comment type="similarity">
    <text evidence="1">Belongs to the peptidase C2 family.</text>
</comment>
<dbReference type="SMART" id="SM00720">
    <property type="entry name" value="calpain_III"/>
    <property type="match status" value="1"/>
</dbReference>
<dbReference type="PANTHER" id="PTHR10183">
    <property type="entry name" value="CALPAIN"/>
    <property type="match status" value="1"/>
</dbReference>
<evidence type="ECO:0000256" key="5">
    <source>
        <dbReference type="PIRSR" id="PIRSR622684-1"/>
    </source>
</evidence>
<evidence type="ECO:0000256" key="1">
    <source>
        <dbReference type="ARBA" id="ARBA00007623"/>
    </source>
</evidence>
<dbReference type="InterPro" id="IPR022683">
    <property type="entry name" value="Calpain_III"/>
</dbReference>
<dbReference type="InterPro" id="IPR036213">
    <property type="entry name" value="Calpain_III_sf"/>
</dbReference>
<dbReference type="Proteomes" id="UP001432322">
    <property type="component" value="Unassembled WGS sequence"/>
</dbReference>
<feature type="non-terminal residue" evidence="8">
    <location>
        <position position="628"/>
    </location>
</feature>
<gene>
    <name evidence="8" type="ORF">PFISCL1PPCAC_10514</name>
</gene>
<comment type="caution">
    <text evidence="8">The sequence shown here is derived from an EMBL/GenBank/DDBJ whole genome shotgun (WGS) entry which is preliminary data.</text>
</comment>
<dbReference type="AlphaFoldDB" id="A0AAV5VKJ3"/>
<dbReference type="Gene3D" id="3.90.70.10">
    <property type="entry name" value="Cysteine proteinases"/>
    <property type="match status" value="1"/>
</dbReference>
<reference evidence="8" key="1">
    <citation type="submission" date="2023-10" db="EMBL/GenBank/DDBJ databases">
        <title>Genome assembly of Pristionchus species.</title>
        <authorList>
            <person name="Yoshida K."/>
            <person name="Sommer R.J."/>
        </authorList>
    </citation>
    <scope>NUCLEOTIDE SEQUENCE</scope>
    <source>
        <strain evidence="8">RS5133</strain>
    </source>
</reference>
<dbReference type="CDD" id="cd00044">
    <property type="entry name" value="CysPc"/>
    <property type="match status" value="1"/>
</dbReference>
<name>A0AAV5VKJ3_9BILA</name>
<keyword evidence="2 6" id="KW-0645">Protease</keyword>
<dbReference type="GO" id="GO:0005737">
    <property type="term" value="C:cytoplasm"/>
    <property type="evidence" value="ECO:0007669"/>
    <property type="project" value="TreeGrafter"/>
</dbReference>
<dbReference type="Gene3D" id="2.60.120.380">
    <property type="match status" value="1"/>
</dbReference>